<evidence type="ECO:0000313" key="2">
    <source>
        <dbReference type="EMBL" id="KAK2816127.1"/>
    </source>
</evidence>
<evidence type="ECO:0000256" key="1">
    <source>
        <dbReference type="SAM" id="MobiDB-lite"/>
    </source>
</evidence>
<dbReference type="EMBL" id="JAVHJS010000025">
    <property type="protein sequence ID" value="KAK2816127.1"/>
    <property type="molecule type" value="Genomic_DNA"/>
</dbReference>
<reference evidence="2" key="1">
    <citation type="submission" date="2023-08" db="EMBL/GenBank/DDBJ databases">
        <title>Pelteobagrus vachellii genome.</title>
        <authorList>
            <person name="Liu H."/>
        </authorList>
    </citation>
    <scope>NUCLEOTIDE SEQUENCE</scope>
    <source>
        <strain evidence="2">PRFRI_2022a</strain>
        <tissue evidence="2">Muscle</tissue>
    </source>
</reference>
<feature type="compositionally biased region" description="Basic and acidic residues" evidence="1">
    <location>
        <begin position="25"/>
        <end position="35"/>
    </location>
</feature>
<keyword evidence="3" id="KW-1185">Reference proteome</keyword>
<dbReference type="AlphaFoldDB" id="A0AA88IKI1"/>
<sequence length="99" mass="11857">MTRNSSHLTDLLENQTEEEEEEEEGKLGNTDRTELSVSETERWLRRLGMPSFLRNTDLLVSQHGRRSPGHDLLRFAYREQEDVRNNDTFFERKRKEQSF</sequence>
<protein>
    <submittedName>
        <fullName evidence="2">Uncharacterized protein</fullName>
    </submittedName>
</protein>
<feature type="compositionally biased region" description="Acidic residues" evidence="1">
    <location>
        <begin position="15"/>
        <end position="24"/>
    </location>
</feature>
<organism evidence="2 3">
    <name type="scientific">Tachysurus vachellii</name>
    <name type="common">Darkbarbel catfish</name>
    <name type="synonym">Pelteobagrus vachellii</name>
    <dbReference type="NCBI Taxonomy" id="175792"/>
    <lineage>
        <taxon>Eukaryota</taxon>
        <taxon>Metazoa</taxon>
        <taxon>Chordata</taxon>
        <taxon>Craniata</taxon>
        <taxon>Vertebrata</taxon>
        <taxon>Euteleostomi</taxon>
        <taxon>Actinopterygii</taxon>
        <taxon>Neopterygii</taxon>
        <taxon>Teleostei</taxon>
        <taxon>Ostariophysi</taxon>
        <taxon>Siluriformes</taxon>
        <taxon>Bagridae</taxon>
        <taxon>Tachysurus</taxon>
    </lineage>
</organism>
<gene>
    <name evidence="2" type="ORF">Q7C36_022398</name>
</gene>
<feature type="region of interest" description="Disordered" evidence="1">
    <location>
        <begin position="1"/>
        <end position="35"/>
    </location>
</feature>
<accession>A0AA88IKI1</accession>
<name>A0AA88IKI1_TACVA</name>
<evidence type="ECO:0000313" key="3">
    <source>
        <dbReference type="Proteomes" id="UP001187315"/>
    </source>
</evidence>
<dbReference type="Proteomes" id="UP001187315">
    <property type="component" value="Unassembled WGS sequence"/>
</dbReference>
<comment type="caution">
    <text evidence="2">The sequence shown here is derived from an EMBL/GenBank/DDBJ whole genome shotgun (WGS) entry which is preliminary data.</text>
</comment>
<proteinExistence type="predicted"/>
<feature type="compositionally biased region" description="Polar residues" evidence="1">
    <location>
        <begin position="1"/>
        <end position="14"/>
    </location>
</feature>